<dbReference type="Gene3D" id="1.10.260.40">
    <property type="entry name" value="lambda repressor-like DNA-binding domains"/>
    <property type="match status" value="1"/>
</dbReference>
<dbReference type="RefSeq" id="WP_078351039.1">
    <property type="nucleotide sequence ID" value="NZ_MBTF01000037.1"/>
</dbReference>
<comment type="caution">
    <text evidence="3">The sequence shown here is derived from an EMBL/GenBank/DDBJ whole genome shotgun (WGS) entry which is preliminary data.</text>
</comment>
<reference evidence="3 4" key="1">
    <citation type="submission" date="2016-07" db="EMBL/GenBank/DDBJ databases">
        <title>Genomic analysis of zinc-resistant bacterium Mucilaginibacter pedocola TBZ30.</title>
        <authorList>
            <person name="Huang J."/>
            <person name="Tang J."/>
        </authorList>
    </citation>
    <scope>NUCLEOTIDE SEQUENCE [LARGE SCALE GENOMIC DNA]</scope>
    <source>
        <strain evidence="3 4">TBZ30</strain>
    </source>
</reference>
<dbReference type="InterPro" id="IPR001387">
    <property type="entry name" value="Cro/C1-type_HTH"/>
</dbReference>
<gene>
    <name evidence="3" type="ORF">BC343_16730</name>
</gene>
<dbReference type="SUPFAM" id="SSF47413">
    <property type="entry name" value="lambda repressor-like DNA-binding domains"/>
    <property type="match status" value="1"/>
</dbReference>
<sequence>MSNSIEPIAKRLRDILLNEFGGNQSAFSKAIGMSQPSVSRVINGDRPVSQRIIDGVCKKLGYSADWFINGKGAKKVKGADVKLVTELSMLRTEYNILLNRVERLEARMKAYEERG</sequence>
<dbReference type="Pfam" id="PF01381">
    <property type="entry name" value="HTH_3"/>
    <property type="match status" value="1"/>
</dbReference>
<organism evidence="3 4">
    <name type="scientific">Mucilaginibacter pedocola</name>
    <dbReference type="NCBI Taxonomy" id="1792845"/>
    <lineage>
        <taxon>Bacteria</taxon>
        <taxon>Pseudomonadati</taxon>
        <taxon>Bacteroidota</taxon>
        <taxon>Sphingobacteriia</taxon>
        <taxon>Sphingobacteriales</taxon>
        <taxon>Sphingobacteriaceae</taxon>
        <taxon>Mucilaginibacter</taxon>
    </lineage>
</organism>
<evidence type="ECO:0000256" key="1">
    <source>
        <dbReference type="SAM" id="Coils"/>
    </source>
</evidence>
<accession>A0A1S9P890</accession>
<dbReference type="SMART" id="SM00530">
    <property type="entry name" value="HTH_XRE"/>
    <property type="match status" value="1"/>
</dbReference>
<dbReference type="AlphaFoldDB" id="A0A1S9P890"/>
<evidence type="ECO:0000313" key="4">
    <source>
        <dbReference type="Proteomes" id="UP000189739"/>
    </source>
</evidence>
<protein>
    <recommendedName>
        <fullName evidence="2">HTH cro/C1-type domain-containing protein</fullName>
    </recommendedName>
</protein>
<name>A0A1S9P890_9SPHI</name>
<keyword evidence="1" id="KW-0175">Coiled coil</keyword>
<dbReference type="GO" id="GO:0003677">
    <property type="term" value="F:DNA binding"/>
    <property type="evidence" value="ECO:0007669"/>
    <property type="project" value="InterPro"/>
</dbReference>
<dbReference type="Proteomes" id="UP000189739">
    <property type="component" value="Unassembled WGS sequence"/>
</dbReference>
<evidence type="ECO:0000313" key="3">
    <source>
        <dbReference type="EMBL" id="OOQ57165.1"/>
    </source>
</evidence>
<dbReference type="STRING" id="1792845.BC343_16730"/>
<dbReference type="PROSITE" id="PS50943">
    <property type="entry name" value="HTH_CROC1"/>
    <property type="match status" value="1"/>
</dbReference>
<evidence type="ECO:0000259" key="2">
    <source>
        <dbReference type="PROSITE" id="PS50943"/>
    </source>
</evidence>
<dbReference type="EMBL" id="MBTF01000037">
    <property type="protein sequence ID" value="OOQ57165.1"/>
    <property type="molecule type" value="Genomic_DNA"/>
</dbReference>
<proteinExistence type="predicted"/>
<dbReference type="OrthoDB" id="1070917at2"/>
<keyword evidence="4" id="KW-1185">Reference proteome</keyword>
<feature type="coiled-coil region" evidence="1">
    <location>
        <begin position="87"/>
        <end position="114"/>
    </location>
</feature>
<feature type="domain" description="HTH cro/C1-type" evidence="2">
    <location>
        <begin position="24"/>
        <end position="67"/>
    </location>
</feature>
<dbReference type="InterPro" id="IPR010982">
    <property type="entry name" value="Lambda_DNA-bd_dom_sf"/>
</dbReference>
<dbReference type="CDD" id="cd00093">
    <property type="entry name" value="HTH_XRE"/>
    <property type="match status" value="1"/>
</dbReference>